<evidence type="ECO:0000313" key="2">
    <source>
        <dbReference type="Proteomes" id="UP000790709"/>
    </source>
</evidence>
<accession>A0ACB8BAC2</accession>
<reference evidence="1" key="1">
    <citation type="journal article" date="2021" name="New Phytol.">
        <title>Evolutionary innovations through gain and loss of genes in the ectomycorrhizal Boletales.</title>
        <authorList>
            <person name="Wu G."/>
            <person name="Miyauchi S."/>
            <person name="Morin E."/>
            <person name="Kuo A."/>
            <person name="Drula E."/>
            <person name="Varga T."/>
            <person name="Kohler A."/>
            <person name="Feng B."/>
            <person name="Cao Y."/>
            <person name="Lipzen A."/>
            <person name="Daum C."/>
            <person name="Hundley H."/>
            <person name="Pangilinan J."/>
            <person name="Johnson J."/>
            <person name="Barry K."/>
            <person name="LaButti K."/>
            <person name="Ng V."/>
            <person name="Ahrendt S."/>
            <person name="Min B."/>
            <person name="Choi I.G."/>
            <person name="Park H."/>
            <person name="Plett J.M."/>
            <person name="Magnuson J."/>
            <person name="Spatafora J.W."/>
            <person name="Nagy L.G."/>
            <person name="Henrissat B."/>
            <person name="Grigoriev I.V."/>
            <person name="Yang Z.L."/>
            <person name="Xu J."/>
            <person name="Martin F.M."/>
        </authorList>
    </citation>
    <scope>NUCLEOTIDE SEQUENCE</scope>
    <source>
        <strain evidence="1">KUC20120723A-06</strain>
    </source>
</reference>
<evidence type="ECO:0000313" key="1">
    <source>
        <dbReference type="EMBL" id="KAH7922746.1"/>
    </source>
</evidence>
<sequence length="132" mass="14470">MLLKPVLLFTALASTALGVKSHCKYAPLENATWGLDLYKSAKCTGAHQWATHDLKEEAPGGTTRCSPCTALSSRLHGEVGSYTYTSEAWYLELRWYPDSKCKKHQIAGSVLGKQQNTDAYLTGVKAFQVCTP</sequence>
<comment type="caution">
    <text evidence="1">The sequence shown here is derived from an EMBL/GenBank/DDBJ whole genome shotgun (WGS) entry which is preliminary data.</text>
</comment>
<organism evidence="1 2">
    <name type="scientific">Leucogyrophana mollusca</name>
    <dbReference type="NCBI Taxonomy" id="85980"/>
    <lineage>
        <taxon>Eukaryota</taxon>
        <taxon>Fungi</taxon>
        <taxon>Dikarya</taxon>
        <taxon>Basidiomycota</taxon>
        <taxon>Agaricomycotina</taxon>
        <taxon>Agaricomycetes</taxon>
        <taxon>Agaricomycetidae</taxon>
        <taxon>Boletales</taxon>
        <taxon>Boletales incertae sedis</taxon>
        <taxon>Leucogyrophana</taxon>
    </lineage>
</organism>
<name>A0ACB8BAC2_9AGAM</name>
<protein>
    <submittedName>
        <fullName evidence="1">Uncharacterized protein</fullName>
    </submittedName>
</protein>
<dbReference type="Proteomes" id="UP000790709">
    <property type="component" value="Unassembled WGS sequence"/>
</dbReference>
<keyword evidence="2" id="KW-1185">Reference proteome</keyword>
<proteinExistence type="predicted"/>
<gene>
    <name evidence="1" type="ORF">BV22DRAFT_1131204</name>
</gene>
<dbReference type="EMBL" id="MU266474">
    <property type="protein sequence ID" value="KAH7922746.1"/>
    <property type="molecule type" value="Genomic_DNA"/>
</dbReference>